<evidence type="ECO:0000256" key="5">
    <source>
        <dbReference type="ARBA" id="ARBA00022552"/>
    </source>
</evidence>
<dbReference type="OrthoDB" id="21550at2759"/>
<dbReference type="Gene3D" id="2.40.10.230">
    <property type="entry name" value="Probable tRNA pseudouridine synthase domain"/>
    <property type="match status" value="1"/>
</dbReference>
<evidence type="ECO:0000256" key="7">
    <source>
        <dbReference type="ARBA" id="ARBA00022884"/>
    </source>
</evidence>
<evidence type="ECO:0000256" key="9">
    <source>
        <dbReference type="ARBA" id="ARBA00076743"/>
    </source>
</evidence>
<accession>A0A395IPX6</accession>
<feature type="region of interest" description="Disordered" evidence="10">
    <location>
        <begin position="120"/>
        <end position="140"/>
    </location>
</feature>
<dbReference type="GO" id="GO:0003723">
    <property type="term" value="F:RNA binding"/>
    <property type="evidence" value="ECO:0007669"/>
    <property type="project" value="UniProtKB-KW"/>
</dbReference>
<comment type="subcellular location">
    <subcellularLocation>
        <location evidence="1">Nucleus</location>
    </subcellularLocation>
</comment>
<evidence type="ECO:0000313" key="12">
    <source>
        <dbReference type="Proteomes" id="UP000249056"/>
    </source>
</evidence>
<dbReference type="GO" id="GO:0000493">
    <property type="term" value="P:box H/ACA snoRNP assembly"/>
    <property type="evidence" value="ECO:0007669"/>
    <property type="project" value="InterPro"/>
</dbReference>
<proteinExistence type="inferred from homology"/>
<name>A0A395IPX6_9HELO</name>
<dbReference type="Proteomes" id="UP000249056">
    <property type="component" value="Unassembled WGS sequence"/>
</dbReference>
<evidence type="ECO:0000256" key="3">
    <source>
        <dbReference type="ARBA" id="ARBA00021438"/>
    </source>
</evidence>
<feature type="region of interest" description="Disordered" evidence="10">
    <location>
        <begin position="163"/>
        <end position="245"/>
    </location>
</feature>
<dbReference type="GO" id="GO:0005634">
    <property type="term" value="C:nucleus"/>
    <property type="evidence" value="ECO:0007669"/>
    <property type="project" value="UniProtKB-SubCell"/>
</dbReference>
<dbReference type="Pfam" id="PF04410">
    <property type="entry name" value="Gar1"/>
    <property type="match status" value="1"/>
</dbReference>
<evidence type="ECO:0000256" key="6">
    <source>
        <dbReference type="ARBA" id="ARBA00022553"/>
    </source>
</evidence>
<dbReference type="AlphaFoldDB" id="A0A395IPX6"/>
<sequence length="499" mass="54623">MNDSETNSSTPLNGEHPHLQRENGEPVSSSSTFSGIPGLGRLGNAPMSESPKPLSKSEITESYLEQPESEKNYHKAPMANLKKIQQWPTQSICCKNPRLQQHSPKQKLKYCSSQRFLKTQPQTSAIDAQEPETHASPPELTHALEAMLGGLLQPASVTANAATVDSVPAESAEEAEHPEWEVDSSPYESSSDSSDSSSDDDSEDEDGDNTYKLLSPEEQARILMEGDGGSDDEGTSKGAKGAGAQLRTKNEVPEEIIPKPDVTITPEMPIEELGKVQGIVDNIVLIKAFTTGEYRVLREESVLCLEDRSVVGVVSETLGRVEQPLYCVRFTNAEAIAEAGLHYKGTDASNLYDEEVGDEEMEFSDDEKEAEHKRKIKQKKQKEEVARLNRMVVIHMVGTRRNNHMILVAIVPFLNYDEAEDGPYKTLSRPTGFTGGAGGGEAPQEGSHYNRPSHRGDNGVRGRGRGRGDRGRGDRGRAEDAVVEIMIEITVILVVLHPI</sequence>
<evidence type="ECO:0000256" key="8">
    <source>
        <dbReference type="ARBA" id="ARBA00023242"/>
    </source>
</evidence>
<keyword evidence="6" id="KW-0597">Phosphoprotein</keyword>
<keyword evidence="4" id="KW-0690">Ribosome biogenesis</keyword>
<dbReference type="InterPro" id="IPR038664">
    <property type="entry name" value="Gar1/Naf1_Cbf5-bd_sf"/>
</dbReference>
<protein>
    <recommendedName>
        <fullName evidence="3">H/ACA ribonucleoprotein complex non-core subunit NAF1</fullName>
    </recommendedName>
    <alternativeName>
        <fullName evidence="9">Nuclear assembly factor 1</fullName>
    </alternativeName>
</protein>
<dbReference type="InterPro" id="IPR040309">
    <property type="entry name" value="Naf1"/>
</dbReference>
<dbReference type="PANTHER" id="PTHR31633">
    <property type="entry name" value="H/ACA RIBONUCLEOPROTEIN COMPLEX NON-CORE SUBUNIT NAF1"/>
    <property type="match status" value="1"/>
</dbReference>
<feature type="compositionally biased region" description="Polar residues" evidence="10">
    <location>
        <begin position="1"/>
        <end position="12"/>
    </location>
</feature>
<evidence type="ECO:0000313" key="11">
    <source>
        <dbReference type="EMBL" id="RAL60399.1"/>
    </source>
</evidence>
<keyword evidence="5" id="KW-0698">rRNA processing</keyword>
<evidence type="ECO:0000256" key="4">
    <source>
        <dbReference type="ARBA" id="ARBA00022517"/>
    </source>
</evidence>
<feature type="region of interest" description="Disordered" evidence="10">
    <location>
        <begin position="425"/>
        <end position="477"/>
    </location>
</feature>
<evidence type="ECO:0000256" key="10">
    <source>
        <dbReference type="SAM" id="MobiDB-lite"/>
    </source>
</evidence>
<organism evidence="11 12">
    <name type="scientific">Monilinia fructigena</name>
    <dbReference type="NCBI Taxonomy" id="38457"/>
    <lineage>
        <taxon>Eukaryota</taxon>
        <taxon>Fungi</taxon>
        <taxon>Dikarya</taxon>
        <taxon>Ascomycota</taxon>
        <taxon>Pezizomycotina</taxon>
        <taxon>Leotiomycetes</taxon>
        <taxon>Helotiales</taxon>
        <taxon>Sclerotiniaceae</taxon>
        <taxon>Monilinia</taxon>
    </lineage>
</organism>
<feature type="compositionally biased region" description="Basic and acidic residues" evidence="10">
    <location>
        <begin position="15"/>
        <end position="24"/>
    </location>
</feature>
<dbReference type="InterPro" id="IPR007504">
    <property type="entry name" value="H/ACA_rnp_Gar1/Naf1"/>
</dbReference>
<dbReference type="EMBL" id="QKRW01000041">
    <property type="protein sequence ID" value="RAL60399.1"/>
    <property type="molecule type" value="Genomic_DNA"/>
</dbReference>
<feature type="compositionally biased region" description="Basic and acidic residues" evidence="10">
    <location>
        <begin position="454"/>
        <end position="477"/>
    </location>
</feature>
<comment type="similarity">
    <text evidence="2">Belongs to the NAF1 family.</text>
</comment>
<evidence type="ECO:0000256" key="1">
    <source>
        <dbReference type="ARBA" id="ARBA00004123"/>
    </source>
</evidence>
<feature type="compositionally biased region" description="Low complexity" evidence="10">
    <location>
        <begin position="183"/>
        <end position="196"/>
    </location>
</feature>
<gene>
    <name evidence="11" type="ORF">DID88_000174</name>
</gene>
<dbReference type="SUPFAM" id="SSF50447">
    <property type="entry name" value="Translation proteins"/>
    <property type="match status" value="1"/>
</dbReference>
<feature type="region of interest" description="Disordered" evidence="10">
    <location>
        <begin position="360"/>
        <end position="381"/>
    </location>
</feature>
<keyword evidence="12" id="KW-1185">Reference proteome</keyword>
<dbReference type="PANTHER" id="PTHR31633:SF1">
    <property type="entry name" value="H_ACA RIBONUCLEOPROTEIN COMPLEX NON-CORE SUBUNIT NAF1"/>
    <property type="match status" value="1"/>
</dbReference>
<keyword evidence="8" id="KW-0539">Nucleus</keyword>
<comment type="caution">
    <text evidence="11">The sequence shown here is derived from an EMBL/GenBank/DDBJ whole genome shotgun (WGS) entry which is preliminary data.</text>
</comment>
<feature type="region of interest" description="Disordered" evidence="10">
    <location>
        <begin position="1"/>
        <end position="77"/>
    </location>
</feature>
<evidence type="ECO:0000256" key="2">
    <source>
        <dbReference type="ARBA" id="ARBA00009801"/>
    </source>
</evidence>
<feature type="compositionally biased region" description="Acidic residues" evidence="10">
    <location>
        <begin position="197"/>
        <end position="208"/>
    </location>
</feature>
<dbReference type="GO" id="GO:0001522">
    <property type="term" value="P:pseudouridine synthesis"/>
    <property type="evidence" value="ECO:0007669"/>
    <property type="project" value="InterPro"/>
</dbReference>
<dbReference type="GO" id="GO:0005732">
    <property type="term" value="C:sno(s)RNA-containing ribonucleoprotein complex"/>
    <property type="evidence" value="ECO:0007669"/>
    <property type="project" value="InterPro"/>
</dbReference>
<reference evidence="11 12" key="1">
    <citation type="submission" date="2018-06" db="EMBL/GenBank/DDBJ databases">
        <title>Genome Sequence of the Brown Rot Fungal Pathogen Monilinia fructigena.</title>
        <authorList>
            <person name="Landi L."/>
            <person name="De Miccolis Angelini R.M."/>
            <person name="Pollastro S."/>
            <person name="Abate D."/>
            <person name="Faretra F."/>
            <person name="Romanazzi G."/>
        </authorList>
    </citation>
    <scope>NUCLEOTIDE SEQUENCE [LARGE SCALE GENOMIC DNA]</scope>
    <source>
        <strain evidence="11 12">Mfrg269</strain>
    </source>
</reference>
<dbReference type="InterPro" id="IPR009000">
    <property type="entry name" value="Transl_B-barrel_sf"/>
</dbReference>
<dbReference type="GO" id="GO:0006364">
    <property type="term" value="P:rRNA processing"/>
    <property type="evidence" value="ECO:0007669"/>
    <property type="project" value="UniProtKB-KW"/>
</dbReference>
<dbReference type="FunFam" id="2.40.10.230:FF:000002">
    <property type="entry name" value="H/ACA ribonucleoprotein complex non-core subunit NAF1"/>
    <property type="match status" value="1"/>
</dbReference>
<keyword evidence="7" id="KW-0694">RNA-binding</keyword>